<dbReference type="GO" id="GO:0005737">
    <property type="term" value="C:cytoplasm"/>
    <property type="evidence" value="ECO:0007669"/>
    <property type="project" value="InterPro"/>
</dbReference>
<evidence type="ECO:0000256" key="1">
    <source>
        <dbReference type="ARBA" id="ARBA00010007"/>
    </source>
</evidence>
<dbReference type="NCBIfam" id="TIGR01262">
    <property type="entry name" value="maiA"/>
    <property type="match status" value="1"/>
</dbReference>
<evidence type="ECO:0000259" key="2">
    <source>
        <dbReference type="PROSITE" id="PS50404"/>
    </source>
</evidence>
<feature type="domain" description="GST C-terminal" evidence="3">
    <location>
        <begin position="86"/>
        <end position="202"/>
    </location>
</feature>
<dbReference type="Proteomes" id="UP000321039">
    <property type="component" value="Unassembled WGS sequence"/>
</dbReference>
<dbReference type="InterPro" id="IPR010987">
    <property type="entry name" value="Glutathione-S-Trfase_C-like"/>
</dbReference>
<proteinExistence type="inferred from homology"/>
<dbReference type="InterPro" id="IPR034330">
    <property type="entry name" value="GST_Zeta_C"/>
</dbReference>
<evidence type="ECO:0000313" key="4">
    <source>
        <dbReference type="EMBL" id="TXS93066.1"/>
    </source>
</evidence>
<evidence type="ECO:0000259" key="3">
    <source>
        <dbReference type="PROSITE" id="PS50405"/>
    </source>
</evidence>
<protein>
    <submittedName>
        <fullName evidence="4">Maleylacetoacetate isomerase</fullName>
        <ecNumber evidence="4">5.2.1.2</ecNumber>
    </submittedName>
</protein>
<sequence length="202" mass="22901">MELYDYQRSSAAFRVRIALGLKGLEWQSLPVNLLEFEQRGDAYLAVNPQGLVPALRLEDGALVTQSLAILEWLEETHPEPALLPAASLDRARVRALMYAIACDIHPLNNLRVLRYITRELGHSEDEKLAWYHHWLRQGFDALEQQVTGEDYCYGGELSLADVCLVPQMFNARRFELDLAPYPRLVAISRHLESIQAFASAAP</sequence>
<dbReference type="EC" id="5.2.1.2" evidence="4"/>
<dbReference type="Gene3D" id="3.40.30.10">
    <property type="entry name" value="Glutaredoxin"/>
    <property type="match status" value="1"/>
</dbReference>
<dbReference type="GO" id="GO:0004364">
    <property type="term" value="F:glutathione transferase activity"/>
    <property type="evidence" value="ECO:0007669"/>
    <property type="project" value="TreeGrafter"/>
</dbReference>
<dbReference type="GO" id="GO:0006749">
    <property type="term" value="P:glutathione metabolic process"/>
    <property type="evidence" value="ECO:0007669"/>
    <property type="project" value="TreeGrafter"/>
</dbReference>
<dbReference type="PANTHER" id="PTHR42673">
    <property type="entry name" value="MALEYLACETOACETATE ISOMERASE"/>
    <property type="match status" value="1"/>
</dbReference>
<evidence type="ECO:0000313" key="5">
    <source>
        <dbReference type="Proteomes" id="UP000321039"/>
    </source>
</evidence>
<reference evidence="4 5" key="1">
    <citation type="submission" date="2019-08" db="EMBL/GenBank/DDBJ databases">
        <title>Parahaliea maris sp. nov., isolated from the surface seawater.</title>
        <authorList>
            <person name="Liu Y."/>
        </authorList>
    </citation>
    <scope>NUCLEOTIDE SEQUENCE [LARGE SCALE GENOMIC DNA]</scope>
    <source>
        <strain evidence="4 5">HSLHS9</strain>
    </source>
</reference>
<dbReference type="SFLD" id="SFLDG00358">
    <property type="entry name" value="Main_(cytGST)"/>
    <property type="match status" value="1"/>
</dbReference>
<dbReference type="Gene3D" id="1.20.1050.10">
    <property type="match status" value="1"/>
</dbReference>
<comment type="similarity">
    <text evidence="1">Belongs to the GST superfamily. Zeta family.</text>
</comment>
<dbReference type="InterPro" id="IPR004046">
    <property type="entry name" value="GST_C"/>
</dbReference>
<dbReference type="InterPro" id="IPR005955">
    <property type="entry name" value="GST_Zeta"/>
</dbReference>
<dbReference type="InterPro" id="IPR036249">
    <property type="entry name" value="Thioredoxin-like_sf"/>
</dbReference>
<dbReference type="InterPro" id="IPR040079">
    <property type="entry name" value="Glutathione_S-Trfase"/>
</dbReference>
<dbReference type="InterPro" id="IPR036282">
    <property type="entry name" value="Glutathione-S-Trfase_C_sf"/>
</dbReference>
<dbReference type="SUPFAM" id="SSF52833">
    <property type="entry name" value="Thioredoxin-like"/>
    <property type="match status" value="1"/>
</dbReference>
<dbReference type="SUPFAM" id="SSF47616">
    <property type="entry name" value="GST C-terminal domain-like"/>
    <property type="match status" value="1"/>
</dbReference>
<dbReference type="AlphaFoldDB" id="A0A5C8ZX69"/>
<keyword evidence="4" id="KW-0413">Isomerase</keyword>
<accession>A0A5C8ZX69</accession>
<dbReference type="GO" id="GO:0016034">
    <property type="term" value="F:maleylacetoacetate isomerase activity"/>
    <property type="evidence" value="ECO:0007669"/>
    <property type="project" value="UniProtKB-EC"/>
</dbReference>
<dbReference type="PROSITE" id="PS50405">
    <property type="entry name" value="GST_CTER"/>
    <property type="match status" value="1"/>
</dbReference>
<feature type="domain" description="GST N-terminal" evidence="2">
    <location>
        <begin position="1"/>
        <end position="81"/>
    </location>
</feature>
<dbReference type="GO" id="GO:0006559">
    <property type="term" value="P:L-phenylalanine catabolic process"/>
    <property type="evidence" value="ECO:0007669"/>
    <property type="project" value="TreeGrafter"/>
</dbReference>
<comment type="caution">
    <text evidence="4">The sequence shown here is derived from an EMBL/GenBank/DDBJ whole genome shotgun (WGS) entry which is preliminary data.</text>
</comment>
<keyword evidence="5" id="KW-1185">Reference proteome</keyword>
<dbReference type="InterPro" id="IPR004045">
    <property type="entry name" value="Glutathione_S-Trfase_N"/>
</dbReference>
<dbReference type="CDD" id="cd03042">
    <property type="entry name" value="GST_N_Zeta"/>
    <property type="match status" value="1"/>
</dbReference>
<name>A0A5C8ZX69_9GAMM</name>
<dbReference type="InterPro" id="IPR034333">
    <property type="entry name" value="GST_Zeta_N"/>
</dbReference>
<organism evidence="4 5">
    <name type="scientific">Parahaliea maris</name>
    <dbReference type="NCBI Taxonomy" id="2716870"/>
    <lineage>
        <taxon>Bacteria</taxon>
        <taxon>Pseudomonadati</taxon>
        <taxon>Pseudomonadota</taxon>
        <taxon>Gammaproteobacteria</taxon>
        <taxon>Cellvibrionales</taxon>
        <taxon>Halieaceae</taxon>
        <taxon>Parahaliea</taxon>
    </lineage>
</organism>
<dbReference type="Pfam" id="PF13409">
    <property type="entry name" value="GST_N_2"/>
    <property type="match status" value="1"/>
</dbReference>
<dbReference type="EMBL" id="VRZA01000004">
    <property type="protein sequence ID" value="TXS93066.1"/>
    <property type="molecule type" value="Genomic_DNA"/>
</dbReference>
<dbReference type="PANTHER" id="PTHR42673:SF21">
    <property type="entry name" value="GLUTATHIONE S-TRANSFERASE YFCF"/>
    <property type="match status" value="1"/>
</dbReference>
<gene>
    <name evidence="4" type="primary">maiA</name>
    <name evidence="4" type="ORF">FV139_12765</name>
</gene>
<dbReference type="Pfam" id="PF00043">
    <property type="entry name" value="GST_C"/>
    <property type="match status" value="1"/>
</dbReference>
<dbReference type="PROSITE" id="PS50404">
    <property type="entry name" value="GST_NTER"/>
    <property type="match status" value="1"/>
</dbReference>
<dbReference type="SFLD" id="SFLDS00019">
    <property type="entry name" value="Glutathione_Transferase_(cytos"/>
    <property type="match status" value="1"/>
</dbReference>
<dbReference type="CDD" id="cd03191">
    <property type="entry name" value="GST_C_Zeta"/>
    <property type="match status" value="1"/>
</dbReference>